<dbReference type="SUPFAM" id="SSF53850">
    <property type="entry name" value="Periplasmic binding protein-like II"/>
    <property type="match status" value="1"/>
</dbReference>
<dbReference type="Proteomes" id="UP000400981">
    <property type="component" value="Unassembled WGS sequence"/>
</dbReference>
<comment type="subcellular location">
    <subcellularLocation>
        <location evidence="1">Periplasm</location>
    </subcellularLocation>
</comment>
<evidence type="ECO:0000256" key="4">
    <source>
        <dbReference type="ARBA" id="ARBA00022729"/>
    </source>
</evidence>
<dbReference type="InterPro" id="IPR006059">
    <property type="entry name" value="SBP"/>
</dbReference>
<sequence>MNKRHGEPITSMGRRSVLKLAGAVAIAPMIWVKNTEAAQETVVIRSPGGAYDEIRRKLIYDPFTAKTGIRVIPVATTTGKLEAMIKSGHLELDIIDNDDSVLLQWEDALAPLNYAGFKFTDPADILPEYKHDKYVGNFVYADVMGYNLGKWKQDTVPKSWADFWDFKKYPSTRALADMDSGAPNLEFALLADGVPMDKLYPLDLPRAFKALSRIKPGITKFWSSGALSVQMLSTREADLSSVWSTRILNGIANNAPLEINWNQHGVHVQAYAVLKKAKNFENAQKLVDFCLSKEVQSKFSALWNSGPVTKTAYESLTPALRDKIPGGDRTRQHGFLLDAKWWADNRAVVGKEWAKWSLNS</sequence>
<dbReference type="CDD" id="cd13589">
    <property type="entry name" value="PBP2_polyamine_RpCGA009"/>
    <property type="match status" value="1"/>
</dbReference>
<name>A0A5E4RDK3_9BURK</name>
<comment type="similarity">
    <text evidence="2">Belongs to the bacterial solute-binding protein 1 family.</text>
</comment>
<dbReference type="GO" id="GO:0030288">
    <property type="term" value="C:outer membrane-bounded periplasmic space"/>
    <property type="evidence" value="ECO:0007669"/>
    <property type="project" value="TreeGrafter"/>
</dbReference>
<dbReference type="Gene3D" id="3.40.190.10">
    <property type="entry name" value="Periplasmic binding protein-like II"/>
    <property type="match status" value="2"/>
</dbReference>
<evidence type="ECO:0000256" key="2">
    <source>
        <dbReference type="ARBA" id="ARBA00008520"/>
    </source>
</evidence>
<organism evidence="6 7">
    <name type="scientific">Pandoraea eparura</name>
    <dbReference type="NCBI Taxonomy" id="2508291"/>
    <lineage>
        <taxon>Bacteria</taxon>
        <taxon>Pseudomonadati</taxon>
        <taxon>Pseudomonadota</taxon>
        <taxon>Betaproteobacteria</taxon>
        <taxon>Burkholderiales</taxon>
        <taxon>Burkholderiaceae</taxon>
        <taxon>Pandoraea</taxon>
    </lineage>
</organism>
<reference evidence="6 7" key="1">
    <citation type="submission" date="2019-08" db="EMBL/GenBank/DDBJ databases">
        <authorList>
            <person name="Peeters C."/>
        </authorList>
    </citation>
    <scope>NUCLEOTIDE SEQUENCE [LARGE SCALE GENOMIC DNA]</scope>
    <source>
        <strain evidence="6 7">LMG 31012</strain>
    </source>
</reference>
<keyword evidence="7" id="KW-1185">Reference proteome</keyword>
<dbReference type="EMBL" id="CABPSH010000001">
    <property type="protein sequence ID" value="VVD61265.1"/>
    <property type="molecule type" value="Genomic_DNA"/>
</dbReference>
<keyword evidence="5" id="KW-0574">Periplasm</keyword>
<dbReference type="GO" id="GO:0030975">
    <property type="term" value="F:thiamine binding"/>
    <property type="evidence" value="ECO:0007669"/>
    <property type="project" value="TreeGrafter"/>
</dbReference>
<evidence type="ECO:0000256" key="3">
    <source>
        <dbReference type="ARBA" id="ARBA00022448"/>
    </source>
</evidence>
<dbReference type="PANTHER" id="PTHR30006">
    <property type="entry name" value="THIAMINE-BINDING PERIPLASMIC PROTEIN-RELATED"/>
    <property type="match status" value="1"/>
</dbReference>
<evidence type="ECO:0000313" key="7">
    <source>
        <dbReference type="Proteomes" id="UP000400981"/>
    </source>
</evidence>
<evidence type="ECO:0000256" key="1">
    <source>
        <dbReference type="ARBA" id="ARBA00004418"/>
    </source>
</evidence>
<keyword evidence="4" id="KW-0732">Signal</keyword>
<keyword evidence="3" id="KW-0813">Transport</keyword>
<accession>A0A5E4RDK3</accession>
<dbReference type="PANTHER" id="PTHR30006:SF3">
    <property type="entry name" value="THIAMINE-BINDING PERIPLASMIC PROTEIN"/>
    <property type="match status" value="1"/>
</dbReference>
<gene>
    <name evidence="6" type="ORF">PEP31012_00113</name>
</gene>
<dbReference type="Pfam" id="PF13416">
    <property type="entry name" value="SBP_bac_8"/>
    <property type="match status" value="1"/>
</dbReference>
<dbReference type="RefSeq" id="WP_150587429.1">
    <property type="nucleotide sequence ID" value="NZ_CABPSH010000001.1"/>
</dbReference>
<dbReference type="AlphaFoldDB" id="A0A5E4RDK3"/>
<evidence type="ECO:0000256" key="5">
    <source>
        <dbReference type="ARBA" id="ARBA00022764"/>
    </source>
</evidence>
<dbReference type="GO" id="GO:0030976">
    <property type="term" value="F:thiamine pyrophosphate binding"/>
    <property type="evidence" value="ECO:0007669"/>
    <property type="project" value="TreeGrafter"/>
</dbReference>
<proteinExistence type="inferred from homology"/>
<dbReference type="GO" id="GO:0015888">
    <property type="term" value="P:thiamine transport"/>
    <property type="evidence" value="ECO:0007669"/>
    <property type="project" value="TreeGrafter"/>
</dbReference>
<evidence type="ECO:0000313" key="6">
    <source>
        <dbReference type="EMBL" id="VVD61265.1"/>
    </source>
</evidence>
<protein>
    <submittedName>
        <fullName evidence="6">ABC transporter substrate-binding protein</fullName>
    </submittedName>
</protein>
<dbReference type="OrthoDB" id="8874923at2"/>